<organism evidence="1 2">
    <name type="scientific">Imshaugia aleurites</name>
    <dbReference type="NCBI Taxonomy" id="172621"/>
    <lineage>
        <taxon>Eukaryota</taxon>
        <taxon>Fungi</taxon>
        <taxon>Dikarya</taxon>
        <taxon>Ascomycota</taxon>
        <taxon>Pezizomycotina</taxon>
        <taxon>Lecanoromycetes</taxon>
        <taxon>OSLEUM clade</taxon>
        <taxon>Lecanoromycetidae</taxon>
        <taxon>Lecanorales</taxon>
        <taxon>Lecanorineae</taxon>
        <taxon>Parmeliaceae</taxon>
        <taxon>Imshaugia</taxon>
    </lineage>
</organism>
<proteinExistence type="predicted"/>
<dbReference type="Proteomes" id="UP000664534">
    <property type="component" value="Unassembled WGS sequence"/>
</dbReference>
<dbReference type="OrthoDB" id="2322999at2759"/>
<reference evidence="1" key="1">
    <citation type="submission" date="2021-03" db="EMBL/GenBank/DDBJ databases">
        <authorList>
            <person name="Tagirdzhanova G."/>
        </authorList>
    </citation>
    <scope>NUCLEOTIDE SEQUENCE</scope>
</reference>
<dbReference type="EMBL" id="CAJPDT010000085">
    <property type="protein sequence ID" value="CAF9935696.1"/>
    <property type="molecule type" value="Genomic_DNA"/>
</dbReference>
<gene>
    <name evidence="1" type="ORF">IMSHALPRED_010324</name>
</gene>
<sequence length="206" mass="22640">MATLVAAPSDITDPTETLGHTDLLKSRDAYNGLLDDAQQPPLSDNHIERDLTDVGAVDLSTVHGHIFVVTGDGFIAYEYQDGPMPDLSRISKEFFRGFADYLVTNGLTNLLGLQVLIKKMDQTMWELILDQGTVMLDAAVARRSSPTRTSGWRLEARDGQPRVCASNEVHSRVTSGNHRDFNAGKPLPKIADVHELKRSLTDVGIL</sequence>
<protein>
    <submittedName>
        <fullName evidence="1">Uncharacterized protein</fullName>
    </submittedName>
</protein>
<accession>A0A8H3G0H2</accession>
<evidence type="ECO:0000313" key="2">
    <source>
        <dbReference type="Proteomes" id="UP000664534"/>
    </source>
</evidence>
<dbReference type="AlphaFoldDB" id="A0A8H3G0H2"/>
<name>A0A8H3G0H2_9LECA</name>
<evidence type="ECO:0000313" key="1">
    <source>
        <dbReference type="EMBL" id="CAF9935696.1"/>
    </source>
</evidence>
<keyword evidence="2" id="KW-1185">Reference proteome</keyword>
<comment type="caution">
    <text evidence="1">The sequence shown here is derived from an EMBL/GenBank/DDBJ whole genome shotgun (WGS) entry which is preliminary data.</text>
</comment>